<organism evidence="1 2">
    <name type="scientific">Georgenia deserti</name>
    <dbReference type="NCBI Taxonomy" id="2093781"/>
    <lineage>
        <taxon>Bacteria</taxon>
        <taxon>Bacillati</taxon>
        <taxon>Actinomycetota</taxon>
        <taxon>Actinomycetes</taxon>
        <taxon>Micrococcales</taxon>
        <taxon>Bogoriellaceae</taxon>
        <taxon>Georgenia</taxon>
    </lineage>
</organism>
<evidence type="ECO:0000313" key="2">
    <source>
        <dbReference type="Proteomes" id="UP001597277"/>
    </source>
</evidence>
<reference evidence="2" key="1">
    <citation type="journal article" date="2019" name="Int. J. Syst. Evol. Microbiol.">
        <title>The Global Catalogue of Microorganisms (GCM) 10K type strain sequencing project: providing services to taxonomists for standard genome sequencing and annotation.</title>
        <authorList>
            <consortium name="The Broad Institute Genomics Platform"/>
            <consortium name="The Broad Institute Genome Sequencing Center for Infectious Disease"/>
            <person name="Wu L."/>
            <person name="Ma J."/>
        </authorList>
    </citation>
    <scope>NUCLEOTIDE SEQUENCE [LARGE SCALE GENOMIC DNA]</scope>
    <source>
        <strain evidence="2">JCM 17130</strain>
    </source>
</reference>
<comment type="caution">
    <text evidence="1">The sequence shown here is derived from an EMBL/GenBank/DDBJ whole genome shotgun (WGS) entry which is preliminary data.</text>
</comment>
<gene>
    <name evidence="1" type="ORF">ACFSE6_03530</name>
</gene>
<sequence>MNAARRDRPGRRRTLERLVDQAVQRSAGEDKLAAVRRENPGITPAEAIKRLEKQYLRSSARLGGAVGAAAAYPGVGTLAATGLTGAQTAAFLSASANHVMAVAAVHGVAVDDVERRRTLLLAALLGEDGARAVSGQLGLGTLYWARAAITRLPLGTVKMVNKALTRRLVRFGLTRAAAVSLGRLAPFGVGAAIGYQGTKMLGKNVVAGTREAFGPPPASFD</sequence>
<dbReference type="EMBL" id="JBHUEE010000001">
    <property type="protein sequence ID" value="MFD1716891.1"/>
    <property type="molecule type" value="Genomic_DNA"/>
</dbReference>
<evidence type="ECO:0000313" key="1">
    <source>
        <dbReference type="EMBL" id="MFD1716891.1"/>
    </source>
</evidence>
<name>A0ABW4L4C9_9MICO</name>
<proteinExistence type="predicted"/>
<keyword evidence="2" id="KW-1185">Reference proteome</keyword>
<accession>A0ABW4L4C9</accession>
<protein>
    <recommendedName>
        <fullName evidence="3">EcsC family protein</fullName>
    </recommendedName>
</protein>
<dbReference type="Proteomes" id="UP001597277">
    <property type="component" value="Unassembled WGS sequence"/>
</dbReference>
<evidence type="ECO:0008006" key="3">
    <source>
        <dbReference type="Google" id="ProtNLM"/>
    </source>
</evidence>
<dbReference type="RefSeq" id="WP_388002308.1">
    <property type="nucleotide sequence ID" value="NZ_JBHUEE010000001.1"/>
</dbReference>